<dbReference type="PANTHER" id="PTHR47994">
    <property type="entry name" value="F14D16.11-RELATED"/>
    <property type="match status" value="1"/>
</dbReference>
<comment type="subcellular location">
    <subcellularLocation>
        <location evidence="1">Nucleus</location>
    </subcellularLocation>
</comment>
<dbReference type="InterPro" id="IPR001005">
    <property type="entry name" value="SANT/Myb"/>
</dbReference>
<accession>A0AAD3Y2G6</accession>
<sequence>MNEIKKGPWTAEEDQKLIHYIQKHGQGRWRTVPTNAGLRRCGKSCRLRWINYLRPDIKRGKFSHDEENLIIQLHSVLGNKWSIIATYLPGRTDNEIKNYWNTQIKKRLLKIGIDPVTHTRRLDLPPLASILFESDLSSLLAVNSELLNMATSLFLSPEQKSPHFIQGNQQIGNLQTQNHLQLSQDCDYFQFPIQGVQASLILNPLCPSFIDESQFMHIDQEQLLTNDSTFTCQSLNINPNNWTDCSNSSNVNNDEIQMFLNC</sequence>
<evidence type="ECO:0000259" key="5">
    <source>
        <dbReference type="PROSITE" id="PS50090"/>
    </source>
</evidence>
<keyword evidence="8" id="KW-1185">Reference proteome</keyword>
<dbReference type="InterPro" id="IPR017930">
    <property type="entry name" value="Myb_dom"/>
</dbReference>
<dbReference type="CDD" id="cd00167">
    <property type="entry name" value="SANT"/>
    <property type="match status" value="2"/>
</dbReference>
<evidence type="ECO:0000256" key="2">
    <source>
        <dbReference type="ARBA" id="ARBA00022737"/>
    </source>
</evidence>
<dbReference type="Pfam" id="PF00249">
    <property type="entry name" value="Myb_DNA-binding"/>
    <property type="match status" value="2"/>
</dbReference>
<evidence type="ECO:0000256" key="3">
    <source>
        <dbReference type="ARBA" id="ARBA00023125"/>
    </source>
</evidence>
<feature type="domain" description="HTH myb-type" evidence="6">
    <location>
        <begin position="1"/>
        <end position="57"/>
    </location>
</feature>
<name>A0AAD3Y2G6_NEPGR</name>
<keyword evidence="3" id="KW-0238">DNA-binding</keyword>
<organism evidence="7 8">
    <name type="scientific">Nepenthes gracilis</name>
    <name type="common">Slender pitcher plant</name>
    <dbReference type="NCBI Taxonomy" id="150966"/>
    <lineage>
        <taxon>Eukaryota</taxon>
        <taxon>Viridiplantae</taxon>
        <taxon>Streptophyta</taxon>
        <taxon>Embryophyta</taxon>
        <taxon>Tracheophyta</taxon>
        <taxon>Spermatophyta</taxon>
        <taxon>Magnoliopsida</taxon>
        <taxon>eudicotyledons</taxon>
        <taxon>Gunneridae</taxon>
        <taxon>Pentapetalae</taxon>
        <taxon>Caryophyllales</taxon>
        <taxon>Nepenthaceae</taxon>
        <taxon>Nepenthes</taxon>
    </lineage>
</organism>
<dbReference type="FunFam" id="1.10.10.60:FF:000001">
    <property type="entry name" value="MYB-related transcription factor"/>
    <property type="match status" value="1"/>
</dbReference>
<evidence type="ECO:0000313" key="8">
    <source>
        <dbReference type="Proteomes" id="UP001279734"/>
    </source>
</evidence>
<dbReference type="Proteomes" id="UP001279734">
    <property type="component" value="Unassembled WGS sequence"/>
</dbReference>
<dbReference type="PROSITE" id="PS50090">
    <property type="entry name" value="MYB_LIKE"/>
    <property type="match status" value="2"/>
</dbReference>
<evidence type="ECO:0000256" key="1">
    <source>
        <dbReference type="ARBA" id="ARBA00004123"/>
    </source>
</evidence>
<dbReference type="GO" id="GO:0003677">
    <property type="term" value="F:DNA binding"/>
    <property type="evidence" value="ECO:0007669"/>
    <property type="project" value="UniProtKB-KW"/>
</dbReference>
<dbReference type="InterPro" id="IPR015495">
    <property type="entry name" value="Myb_TF_plants"/>
</dbReference>
<dbReference type="GO" id="GO:0005634">
    <property type="term" value="C:nucleus"/>
    <property type="evidence" value="ECO:0007669"/>
    <property type="project" value="UniProtKB-SubCell"/>
</dbReference>
<gene>
    <name evidence="7" type="ORF">Nepgr_026817</name>
</gene>
<dbReference type="EMBL" id="BSYO01000028">
    <property type="protein sequence ID" value="GMH24974.1"/>
    <property type="molecule type" value="Genomic_DNA"/>
</dbReference>
<keyword evidence="4" id="KW-0539">Nucleus</keyword>
<protein>
    <submittedName>
        <fullName evidence="7">Uncharacterized protein</fullName>
    </submittedName>
</protein>
<dbReference type="SUPFAM" id="SSF46689">
    <property type="entry name" value="Homeodomain-like"/>
    <property type="match status" value="1"/>
</dbReference>
<comment type="caution">
    <text evidence="7">The sequence shown here is derived from an EMBL/GenBank/DDBJ whole genome shotgun (WGS) entry which is preliminary data.</text>
</comment>
<dbReference type="InterPro" id="IPR009057">
    <property type="entry name" value="Homeodomain-like_sf"/>
</dbReference>
<proteinExistence type="predicted"/>
<feature type="domain" description="Myb-like" evidence="5">
    <location>
        <begin position="54"/>
        <end position="104"/>
    </location>
</feature>
<evidence type="ECO:0000259" key="6">
    <source>
        <dbReference type="PROSITE" id="PS51294"/>
    </source>
</evidence>
<evidence type="ECO:0000313" key="7">
    <source>
        <dbReference type="EMBL" id="GMH24974.1"/>
    </source>
</evidence>
<reference evidence="7" key="1">
    <citation type="submission" date="2023-05" db="EMBL/GenBank/DDBJ databases">
        <title>Nepenthes gracilis genome sequencing.</title>
        <authorList>
            <person name="Fukushima K."/>
        </authorList>
    </citation>
    <scope>NUCLEOTIDE SEQUENCE</scope>
    <source>
        <strain evidence="7">SING2019-196</strain>
    </source>
</reference>
<dbReference type="Gene3D" id="1.10.10.60">
    <property type="entry name" value="Homeodomain-like"/>
    <property type="match status" value="2"/>
</dbReference>
<dbReference type="PROSITE" id="PS51294">
    <property type="entry name" value="HTH_MYB"/>
    <property type="match status" value="2"/>
</dbReference>
<dbReference type="SMART" id="SM00717">
    <property type="entry name" value="SANT"/>
    <property type="match status" value="2"/>
</dbReference>
<dbReference type="AlphaFoldDB" id="A0AAD3Y2G6"/>
<dbReference type="FunFam" id="1.10.10.60:FF:000349">
    <property type="entry name" value="Transcription factor MYB39"/>
    <property type="match status" value="1"/>
</dbReference>
<feature type="domain" description="Myb-like" evidence="5">
    <location>
        <begin position="1"/>
        <end position="53"/>
    </location>
</feature>
<evidence type="ECO:0000256" key="4">
    <source>
        <dbReference type="ARBA" id="ARBA00023242"/>
    </source>
</evidence>
<dbReference type="PANTHER" id="PTHR47994:SF5">
    <property type="entry name" value="F14D16.11-RELATED"/>
    <property type="match status" value="1"/>
</dbReference>
<feature type="domain" description="HTH myb-type" evidence="6">
    <location>
        <begin position="58"/>
        <end position="108"/>
    </location>
</feature>
<keyword evidence="2" id="KW-0677">Repeat</keyword>